<gene>
    <name evidence="3" type="ORF">P5673_030588</name>
</gene>
<dbReference type="PANTHER" id="PTHR37984:SF8">
    <property type="entry name" value="CCHC-TYPE DOMAIN-CONTAINING PROTEIN"/>
    <property type="match status" value="1"/>
</dbReference>
<dbReference type="FunFam" id="3.30.420.10:FF:000063">
    <property type="entry name" value="Retrovirus-related Pol polyprotein from transposon 297-like Protein"/>
    <property type="match status" value="1"/>
</dbReference>
<feature type="domain" description="Integrase catalytic" evidence="2">
    <location>
        <begin position="132"/>
        <end position="301"/>
    </location>
</feature>
<evidence type="ECO:0000313" key="4">
    <source>
        <dbReference type="Proteomes" id="UP001249851"/>
    </source>
</evidence>
<proteinExistence type="predicted"/>
<dbReference type="InterPro" id="IPR050951">
    <property type="entry name" value="Retrovirus_Pol_polyprotein"/>
</dbReference>
<dbReference type="Proteomes" id="UP001249851">
    <property type="component" value="Unassembled WGS sequence"/>
</dbReference>
<dbReference type="PROSITE" id="PS50994">
    <property type="entry name" value="INTEGRASE"/>
    <property type="match status" value="1"/>
</dbReference>
<protein>
    <recommendedName>
        <fullName evidence="2">Integrase catalytic domain-containing protein</fullName>
    </recommendedName>
</protein>
<evidence type="ECO:0000259" key="2">
    <source>
        <dbReference type="PROSITE" id="PS50994"/>
    </source>
</evidence>
<dbReference type="SUPFAM" id="SSF53098">
    <property type="entry name" value="Ribonuclease H-like"/>
    <property type="match status" value="1"/>
</dbReference>
<comment type="caution">
    <text evidence="3">The sequence shown here is derived from an EMBL/GenBank/DDBJ whole genome shotgun (WGS) entry which is preliminary data.</text>
</comment>
<dbReference type="Pfam" id="PF17921">
    <property type="entry name" value="Integrase_H2C2"/>
    <property type="match status" value="1"/>
</dbReference>
<accession>A0AAD9PU08</accession>
<dbReference type="GO" id="GO:0003676">
    <property type="term" value="F:nucleic acid binding"/>
    <property type="evidence" value="ECO:0007669"/>
    <property type="project" value="InterPro"/>
</dbReference>
<dbReference type="AlphaFoldDB" id="A0AAD9PU08"/>
<dbReference type="InterPro" id="IPR036397">
    <property type="entry name" value="RNaseH_sf"/>
</dbReference>
<dbReference type="GO" id="GO:0015074">
    <property type="term" value="P:DNA integration"/>
    <property type="evidence" value="ECO:0007669"/>
    <property type="project" value="InterPro"/>
</dbReference>
<dbReference type="InterPro" id="IPR012337">
    <property type="entry name" value="RNaseH-like_sf"/>
</dbReference>
<dbReference type="InterPro" id="IPR041588">
    <property type="entry name" value="Integrase_H2C2"/>
</dbReference>
<keyword evidence="4" id="KW-1185">Reference proteome</keyword>
<dbReference type="EMBL" id="JARQWQ010000132">
    <property type="protein sequence ID" value="KAK2549086.1"/>
    <property type="molecule type" value="Genomic_DNA"/>
</dbReference>
<dbReference type="FunFam" id="1.10.340.70:FF:000003">
    <property type="entry name" value="Protein CBG25708"/>
    <property type="match status" value="1"/>
</dbReference>
<reference evidence="3" key="1">
    <citation type="journal article" date="2023" name="G3 (Bethesda)">
        <title>Whole genome assembly and annotation of the endangered Caribbean coral Acropora cervicornis.</title>
        <authorList>
            <person name="Selwyn J.D."/>
            <person name="Vollmer S.V."/>
        </authorList>
    </citation>
    <scope>NUCLEOTIDE SEQUENCE</scope>
    <source>
        <strain evidence="3">K2</strain>
    </source>
</reference>
<feature type="compositionally biased region" description="Basic residues" evidence="1">
    <location>
        <begin position="389"/>
        <end position="399"/>
    </location>
</feature>
<evidence type="ECO:0000256" key="1">
    <source>
        <dbReference type="SAM" id="MobiDB-lite"/>
    </source>
</evidence>
<dbReference type="Pfam" id="PF00665">
    <property type="entry name" value="rve"/>
    <property type="match status" value="1"/>
</dbReference>
<evidence type="ECO:0000313" key="3">
    <source>
        <dbReference type="EMBL" id="KAK2549086.1"/>
    </source>
</evidence>
<name>A0AAD9PU08_ACRCE</name>
<feature type="region of interest" description="Disordered" evidence="1">
    <location>
        <begin position="347"/>
        <end position="404"/>
    </location>
</feature>
<organism evidence="3 4">
    <name type="scientific">Acropora cervicornis</name>
    <name type="common">Staghorn coral</name>
    <dbReference type="NCBI Taxonomy" id="6130"/>
    <lineage>
        <taxon>Eukaryota</taxon>
        <taxon>Metazoa</taxon>
        <taxon>Cnidaria</taxon>
        <taxon>Anthozoa</taxon>
        <taxon>Hexacorallia</taxon>
        <taxon>Scleractinia</taxon>
        <taxon>Astrocoeniina</taxon>
        <taxon>Acroporidae</taxon>
        <taxon>Acropora</taxon>
    </lineage>
</organism>
<feature type="compositionally biased region" description="Basic and acidic residues" evidence="1">
    <location>
        <begin position="347"/>
        <end position="359"/>
    </location>
</feature>
<dbReference type="Gene3D" id="1.10.340.70">
    <property type="match status" value="1"/>
</dbReference>
<dbReference type="Gene3D" id="3.30.420.10">
    <property type="entry name" value="Ribonuclease H-like superfamily/Ribonuclease H"/>
    <property type="match status" value="1"/>
</dbReference>
<sequence length="460" mass="53526">MTDERLEEMRASTHDDDVLQQLKEVIQTGWPEEKQSLPAMLTPYFSFRDEMSVYDGLVFKGERLLLPKRMRRKMEERIHSSHIGVNGCLRRARECMYWPGMTAELKEFIAQCEKCRKYEVKQQREPLMSHEIAERPWEKTGADLYTIDGKDYLIVVDYFSNFWEIDPLPNTKSSTVIKKLKCQFARQGIPDIVISDNGPQFASEKFTSFANEWGFEHRTGSPGHQQTNGKAEAAVKDAKRLLRKAKDSKRDIYLAVLVLRNTPTEAMGTSPAQRLLGRRCKTQLPTTKELLRPQSVRAEAVKKETRVRQAQQAKYYNKGTRDLSPLEEGDFVRMRPFRLGQKEWEKATVTKRHDERSYEVESANGTYRRNRVDLKQQPSHQNQQINNSRKTRQGLRTKNKSQLGQAKQLIINKRNSNPHLLQFQSQNAPRELEGSQHISRTMLAKNLEPFLIWILDLFAN</sequence>
<dbReference type="PANTHER" id="PTHR37984">
    <property type="entry name" value="PROTEIN CBG26694"/>
    <property type="match status" value="1"/>
</dbReference>
<feature type="compositionally biased region" description="Polar residues" evidence="1">
    <location>
        <begin position="376"/>
        <end position="388"/>
    </location>
</feature>
<reference evidence="3" key="2">
    <citation type="journal article" date="2023" name="Science">
        <title>Genomic signatures of disease resistance in endangered staghorn corals.</title>
        <authorList>
            <person name="Vollmer S.V."/>
            <person name="Selwyn J.D."/>
            <person name="Despard B.A."/>
            <person name="Roesel C.L."/>
        </authorList>
    </citation>
    <scope>NUCLEOTIDE SEQUENCE</scope>
    <source>
        <strain evidence="3">K2</strain>
    </source>
</reference>
<dbReference type="InterPro" id="IPR001584">
    <property type="entry name" value="Integrase_cat-core"/>
</dbReference>